<protein>
    <submittedName>
        <fullName evidence="1">Uncharacterized protein</fullName>
    </submittedName>
</protein>
<reference evidence="2 4" key="1">
    <citation type="submission" date="2022-04" db="EMBL/GenBank/DDBJ databases">
        <title>Chromosome-level reference genomes for two strains of Caenorhabditis briggsae: an improved platform for comparative genomics.</title>
        <authorList>
            <person name="Stevens L."/>
            <person name="Andersen E."/>
        </authorList>
    </citation>
    <scope>NUCLEOTIDE SEQUENCE [LARGE SCALE GENOMIC DNA]</scope>
    <source>
        <strain evidence="2">VX34</strain>
        <tissue evidence="2">Whole-organism</tissue>
    </source>
</reference>
<name>A0AAE9D823_CAEBR</name>
<evidence type="ECO:0000313" key="3">
    <source>
        <dbReference type="Proteomes" id="UP000827892"/>
    </source>
</evidence>
<dbReference type="Proteomes" id="UP000829354">
    <property type="component" value="Chromosome IV"/>
</dbReference>
<dbReference type="Proteomes" id="UP000827892">
    <property type="component" value="Chromosome IV"/>
</dbReference>
<gene>
    <name evidence="1" type="ORF">L3Y34_005792</name>
    <name evidence="2" type="ORF">L5515_012877</name>
</gene>
<accession>A0AAE9D823</accession>
<evidence type="ECO:0000313" key="4">
    <source>
        <dbReference type="Proteomes" id="UP000829354"/>
    </source>
</evidence>
<sequence length="46" mass="5152">MIKDHQRKLCSSESSPINAKTTLSATIPAEKFHISTHQSTSKIRNK</sequence>
<dbReference type="EMBL" id="CP090894">
    <property type="protein sequence ID" value="ULT98216.1"/>
    <property type="molecule type" value="Genomic_DNA"/>
</dbReference>
<proteinExistence type="predicted"/>
<evidence type="ECO:0000313" key="1">
    <source>
        <dbReference type="EMBL" id="ULT98216.1"/>
    </source>
</evidence>
<evidence type="ECO:0000313" key="2">
    <source>
        <dbReference type="EMBL" id="UMM31376.1"/>
    </source>
</evidence>
<reference evidence="1 3" key="2">
    <citation type="submission" date="2022-05" db="EMBL/GenBank/DDBJ databases">
        <title>Chromosome-level reference genomes for two strains of Caenorhabditis briggsae: an improved platform for comparative genomics.</title>
        <authorList>
            <person name="Stevens L."/>
            <person name="Andersen E.C."/>
        </authorList>
    </citation>
    <scope>NUCLEOTIDE SEQUENCE [LARGE SCALE GENOMIC DNA]</scope>
    <source>
        <strain evidence="1">QX1410_ONT</strain>
        <tissue evidence="1">Whole-organism</tissue>
    </source>
</reference>
<dbReference type="EMBL" id="CP092623">
    <property type="protein sequence ID" value="UMM31376.1"/>
    <property type="molecule type" value="Genomic_DNA"/>
</dbReference>
<keyword evidence="4" id="KW-1185">Reference proteome</keyword>
<organism evidence="1 3">
    <name type="scientific">Caenorhabditis briggsae</name>
    <dbReference type="NCBI Taxonomy" id="6238"/>
    <lineage>
        <taxon>Eukaryota</taxon>
        <taxon>Metazoa</taxon>
        <taxon>Ecdysozoa</taxon>
        <taxon>Nematoda</taxon>
        <taxon>Chromadorea</taxon>
        <taxon>Rhabditida</taxon>
        <taxon>Rhabditina</taxon>
        <taxon>Rhabditomorpha</taxon>
        <taxon>Rhabditoidea</taxon>
        <taxon>Rhabditidae</taxon>
        <taxon>Peloderinae</taxon>
        <taxon>Caenorhabditis</taxon>
    </lineage>
</organism>
<dbReference type="AlphaFoldDB" id="A0AAE9D823"/>